<evidence type="ECO:0000256" key="1">
    <source>
        <dbReference type="SAM" id="MobiDB-lite"/>
    </source>
</evidence>
<proteinExistence type="predicted"/>
<name>D2VZ96_NAEGR</name>
<reference evidence="2 3" key="1">
    <citation type="journal article" date="2010" name="Cell">
        <title>The genome of Naegleria gruberi illuminates early eukaryotic versatility.</title>
        <authorList>
            <person name="Fritz-Laylin L.K."/>
            <person name="Prochnik S.E."/>
            <person name="Ginger M.L."/>
            <person name="Dacks J.B."/>
            <person name="Carpenter M.L."/>
            <person name="Field M.C."/>
            <person name="Kuo A."/>
            <person name="Paredez A."/>
            <person name="Chapman J."/>
            <person name="Pham J."/>
            <person name="Shu S."/>
            <person name="Neupane R."/>
            <person name="Cipriano M."/>
            <person name="Mancuso J."/>
            <person name="Tu H."/>
            <person name="Salamov A."/>
            <person name="Lindquist E."/>
            <person name="Shapiro H."/>
            <person name="Lucas S."/>
            <person name="Grigoriev I.V."/>
            <person name="Cande W.Z."/>
            <person name="Fulton C."/>
            <person name="Rokhsar D.S."/>
            <person name="Dawson S.C."/>
        </authorList>
    </citation>
    <scope>NUCLEOTIDE SEQUENCE [LARGE SCALE GENOMIC DNA]</scope>
    <source>
        <strain evidence="2 3">NEG-M</strain>
    </source>
</reference>
<evidence type="ECO:0000313" key="2">
    <source>
        <dbReference type="EMBL" id="EFC37806.1"/>
    </source>
</evidence>
<keyword evidence="3" id="KW-1185">Reference proteome</keyword>
<dbReference type="RefSeq" id="XP_002670550.1">
    <property type="nucleotide sequence ID" value="XM_002670504.1"/>
</dbReference>
<dbReference type="VEuPathDB" id="AmoebaDB:NAEGRDRAFT_74413"/>
<dbReference type="GeneID" id="8853660"/>
<feature type="region of interest" description="Disordered" evidence="1">
    <location>
        <begin position="1"/>
        <end position="32"/>
    </location>
</feature>
<dbReference type="InParanoid" id="D2VZ96"/>
<dbReference type="KEGG" id="ngr:NAEGRDRAFT_74413"/>
<feature type="compositionally biased region" description="Low complexity" evidence="1">
    <location>
        <begin position="1"/>
        <end position="14"/>
    </location>
</feature>
<sequence>MGQQQTSTTQQSPSLFKETIPTNNSSSLSNNDQDGLNQVFSFKNSIHFQMTIPKQLYDINSNDEKVSQLTMMAWIKPTKSGDVRIFDSYVTTFTCIHIHVIYP</sequence>
<dbReference type="Proteomes" id="UP000006671">
    <property type="component" value="Unassembled WGS sequence"/>
</dbReference>
<protein>
    <submittedName>
        <fullName evidence="2">Predicted protein</fullName>
    </submittedName>
</protein>
<evidence type="ECO:0000313" key="3">
    <source>
        <dbReference type="Proteomes" id="UP000006671"/>
    </source>
</evidence>
<gene>
    <name evidence="2" type="ORF">NAEGRDRAFT_74413</name>
</gene>
<dbReference type="AlphaFoldDB" id="D2VZ96"/>
<organism evidence="3">
    <name type="scientific">Naegleria gruberi</name>
    <name type="common">Amoeba</name>
    <dbReference type="NCBI Taxonomy" id="5762"/>
    <lineage>
        <taxon>Eukaryota</taxon>
        <taxon>Discoba</taxon>
        <taxon>Heterolobosea</taxon>
        <taxon>Tetramitia</taxon>
        <taxon>Eutetramitia</taxon>
        <taxon>Vahlkampfiidae</taxon>
        <taxon>Naegleria</taxon>
    </lineage>
</organism>
<dbReference type="EMBL" id="GG738914">
    <property type="protein sequence ID" value="EFC37806.1"/>
    <property type="molecule type" value="Genomic_DNA"/>
</dbReference>
<accession>D2VZ96</accession>